<name>S9SD51_STROR</name>
<keyword evidence="1" id="KW-0472">Membrane</keyword>
<accession>S9SD51</accession>
<evidence type="ECO:0000313" key="2">
    <source>
        <dbReference type="EMBL" id="EPX88050.1"/>
    </source>
</evidence>
<dbReference type="Proteomes" id="UP000015340">
    <property type="component" value="Unassembled WGS sequence"/>
</dbReference>
<dbReference type="AlphaFoldDB" id="S9SD51"/>
<reference evidence="2 3" key="1">
    <citation type="journal article" date="2014" name="J. Clin. Microbiol.">
        <title>Characterization of Streptococcus tigurinus Small-Colony Variants Causing Prosthetic Joint Infection by Comparative Whole-Genome Analyses.</title>
        <authorList>
            <person name="Zbinden A."/>
            <person name="Quiblier C."/>
            <person name="Hernandez D."/>
            <person name="Herzog K."/>
            <person name="Bodler P."/>
            <person name="Senn M.M."/>
            <person name="Gizard Y."/>
            <person name="Schrenzel J."/>
            <person name="Francois P."/>
        </authorList>
    </citation>
    <scope>NUCLEOTIDE SEQUENCE [LARGE SCALE GENOMIC DNA]</scope>
    <source>
        <strain evidence="2 3">2426</strain>
    </source>
</reference>
<organism evidence="2 3">
    <name type="scientific">Streptococcus oralis subsp. tigurinus 2426</name>
    <dbReference type="NCBI Taxonomy" id="1333865"/>
    <lineage>
        <taxon>Bacteria</taxon>
        <taxon>Bacillati</taxon>
        <taxon>Bacillota</taxon>
        <taxon>Bacilli</taxon>
        <taxon>Lactobacillales</taxon>
        <taxon>Streptococcaceae</taxon>
        <taxon>Streptococcus</taxon>
    </lineage>
</organism>
<evidence type="ECO:0000256" key="1">
    <source>
        <dbReference type="SAM" id="Phobius"/>
    </source>
</evidence>
<sequence length="47" mass="5577">MEFPNALIFFVENVYKKGFSKCVLYVIIFTNKSLGVFYGLFRIYLKD</sequence>
<proteinExistence type="predicted"/>
<keyword evidence="1" id="KW-1133">Transmembrane helix</keyword>
<keyword evidence="1" id="KW-0812">Transmembrane</keyword>
<dbReference type="EMBL" id="ASXA01000010">
    <property type="protein sequence ID" value="EPX88050.1"/>
    <property type="molecule type" value="Genomic_DNA"/>
</dbReference>
<evidence type="ECO:0000313" key="3">
    <source>
        <dbReference type="Proteomes" id="UP000015340"/>
    </source>
</evidence>
<gene>
    <name evidence="2" type="ORF">L698_09285</name>
</gene>
<feature type="transmembrane region" description="Helical" evidence="1">
    <location>
        <begin position="23"/>
        <end position="45"/>
    </location>
</feature>
<comment type="caution">
    <text evidence="2">The sequence shown here is derived from an EMBL/GenBank/DDBJ whole genome shotgun (WGS) entry which is preliminary data.</text>
</comment>
<protein>
    <submittedName>
        <fullName evidence="2">Uncharacterized protein</fullName>
    </submittedName>
</protein>